<evidence type="ECO:0000313" key="3">
    <source>
        <dbReference type="EMBL" id="RNL61201.1"/>
    </source>
</evidence>
<dbReference type="PANTHER" id="PTHR46401">
    <property type="entry name" value="GLYCOSYLTRANSFERASE WBBK-RELATED"/>
    <property type="match status" value="1"/>
</dbReference>
<dbReference type="OrthoDB" id="9771846at2"/>
<keyword evidence="4" id="KW-1185">Reference proteome</keyword>
<evidence type="ECO:0000259" key="2">
    <source>
        <dbReference type="Pfam" id="PF13524"/>
    </source>
</evidence>
<evidence type="ECO:0000256" key="1">
    <source>
        <dbReference type="ARBA" id="ARBA00022679"/>
    </source>
</evidence>
<sequence>MSRSRLALPTDPAENLERRADYQRLIDGHHKTGPGERVVLAVSTLDLDLGRGDLYVAVGLGLELVERGYGVELLPRADWHLAGTADIFIAMMPDADASMAPAGSWKVAWVRNETERWAVQDRLRAFDQVVASSNLSLQRLKRISPSNTVGVLPIGVDTKLFSPPEPGTTRVPTAVTTAHFWGTERRAHKALMRLPADADVAMYGHAKKAPKTLLRWHRDPLPYFALPEIYRSCSFVIDDMNATTVGYGSLNSRLFESAACESLPLINGSLGVIELGFPEVPHYTGASSLAQLLTELRGDPAGVRARAEELGDFVRNEHSWGRRADQFVEIIAEGRATTSSLTYPMHFFPDYSGGNPYQAMLHARLDTVDAYAVPVVHLIGHLRRSIEGGRDPGVLSLHWTAPILQWARGPFRARLALDRLQVALDDFLDAGGRLIWTVHNVLPHDTSHRWAELELAQLLADRAEKIQVLSAATLDAVEGLYDLDPRKVVLIEHASYRGEYPDWITREAARKRLGLKEGERALIALGGIRPYKGLDNLVDVFDDLVAEDPTLRLLVAGQPVDVDAAADLEARCSDNPRVIAFFEEVPGDQLQVWMKAADLAVLPYRNILNSGAFLLAQTFGLPVVAPRSGALRAWEEEPHVQLFEPRDPSSLAAVIRSALDECVLRPEELRARALACAEERLPETMAARFAEEIQPLLRPR</sequence>
<dbReference type="Pfam" id="PF13524">
    <property type="entry name" value="Glyco_trans_1_2"/>
    <property type="match status" value="1"/>
</dbReference>
<dbReference type="AlphaFoldDB" id="A0A3N0CD85"/>
<dbReference type="SUPFAM" id="SSF53756">
    <property type="entry name" value="UDP-Glycosyltransferase/glycogen phosphorylase"/>
    <property type="match status" value="2"/>
</dbReference>
<keyword evidence="1 3" id="KW-0808">Transferase</keyword>
<organism evidence="3 4">
    <name type="scientific">Nocardioides marmoriginsengisoli</name>
    <dbReference type="NCBI Taxonomy" id="661483"/>
    <lineage>
        <taxon>Bacteria</taxon>
        <taxon>Bacillati</taxon>
        <taxon>Actinomycetota</taxon>
        <taxon>Actinomycetes</taxon>
        <taxon>Propionibacteriales</taxon>
        <taxon>Nocardioidaceae</taxon>
        <taxon>Nocardioides</taxon>
    </lineage>
</organism>
<dbReference type="EMBL" id="RJSE01000008">
    <property type="protein sequence ID" value="RNL61201.1"/>
    <property type="molecule type" value="Genomic_DNA"/>
</dbReference>
<dbReference type="Proteomes" id="UP000267128">
    <property type="component" value="Unassembled WGS sequence"/>
</dbReference>
<feature type="domain" description="Spore protein YkvP/CgeB glycosyl transferase-like" evidence="2">
    <location>
        <begin position="187"/>
        <end position="328"/>
    </location>
</feature>
<protein>
    <submittedName>
        <fullName evidence="3">Glycosyltransferase</fullName>
    </submittedName>
</protein>
<evidence type="ECO:0000313" key="4">
    <source>
        <dbReference type="Proteomes" id="UP000267128"/>
    </source>
</evidence>
<gene>
    <name evidence="3" type="ORF">EFK50_17685</name>
</gene>
<dbReference type="RefSeq" id="WP_123228913.1">
    <property type="nucleotide sequence ID" value="NZ_RJSE01000008.1"/>
</dbReference>
<dbReference type="Gene3D" id="3.40.50.2000">
    <property type="entry name" value="Glycogen Phosphorylase B"/>
    <property type="match status" value="2"/>
</dbReference>
<accession>A0A3N0CD85</accession>
<comment type="caution">
    <text evidence="3">The sequence shown here is derived from an EMBL/GenBank/DDBJ whole genome shotgun (WGS) entry which is preliminary data.</text>
</comment>
<dbReference type="Pfam" id="PF13692">
    <property type="entry name" value="Glyco_trans_1_4"/>
    <property type="match status" value="1"/>
</dbReference>
<proteinExistence type="predicted"/>
<dbReference type="PANTHER" id="PTHR46401:SF2">
    <property type="entry name" value="GLYCOSYLTRANSFERASE WBBK-RELATED"/>
    <property type="match status" value="1"/>
</dbReference>
<name>A0A3N0CD85_9ACTN</name>
<dbReference type="GO" id="GO:0016757">
    <property type="term" value="F:glycosyltransferase activity"/>
    <property type="evidence" value="ECO:0007669"/>
    <property type="project" value="TreeGrafter"/>
</dbReference>
<dbReference type="InterPro" id="IPR055259">
    <property type="entry name" value="YkvP/CgeB_Glyco_trans-like"/>
</dbReference>
<dbReference type="GO" id="GO:0009103">
    <property type="term" value="P:lipopolysaccharide biosynthetic process"/>
    <property type="evidence" value="ECO:0007669"/>
    <property type="project" value="TreeGrafter"/>
</dbReference>
<reference evidence="3 4" key="1">
    <citation type="submission" date="2018-11" db="EMBL/GenBank/DDBJ databases">
        <authorList>
            <person name="Li F."/>
        </authorList>
    </citation>
    <scope>NUCLEOTIDE SEQUENCE [LARGE SCALE GENOMIC DNA]</scope>
    <source>
        <strain evidence="3 4">Gsoil 097</strain>
    </source>
</reference>